<evidence type="ECO:0000256" key="2">
    <source>
        <dbReference type="ARBA" id="ARBA00023015"/>
    </source>
</evidence>
<dbReference type="SUPFAM" id="SSF88659">
    <property type="entry name" value="Sigma3 and sigma4 domains of RNA polymerase sigma factors"/>
    <property type="match status" value="1"/>
</dbReference>
<evidence type="ECO:0000256" key="3">
    <source>
        <dbReference type="ARBA" id="ARBA00023082"/>
    </source>
</evidence>
<feature type="domain" description="RNA polymerase sigma-70 region 2" evidence="5">
    <location>
        <begin position="30"/>
        <end position="93"/>
    </location>
</feature>
<dbReference type="InterPro" id="IPR007627">
    <property type="entry name" value="RNA_pol_sigma70_r2"/>
</dbReference>
<evidence type="ECO:0000256" key="4">
    <source>
        <dbReference type="ARBA" id="ARBA00023163"/>
    </source>
</evidence>
<keyword evidence="4" id="KW-0804">Transcription</keyword>
<dbReference type="SUPFAM" id="SSF88946">
    <property type="entry name" value="Sigma2 domain of RNA polymerase sigma factors"/>
    <property type="match status" value="1"/>
</dbReference>
<evidence type="ECO:0000313" key="7">
    <source>
        <dbReference type="EMBL" id="RPD41323.1"/>
    </source>
</evidence>
<dbReference type="OrthoDB" id="659361at2"/>
<gene>
    <name evidence="7" type="ORF">EG028_10475</name>
</gene>
<dbReference type="GO" id="GO:0016987">
    <property type="term" value="F:sigma factor activity"/>
    <property type="evidence" value="ECO:0007669"/>
    <property type="project" value="UniProtKB-KW"/>
</dbReference>
<dbReference type="InterPro" id="IPR036388">
    <property type="entry name" value="WH-like_DNA-bd_sf"/>
</dbReference>
<organism evidence="7 8">
    <name type="scientific">Chitinophaga barathri</name>
    <dbReference type="NCBI Taxonomy" id="1647451"/>
    <lineage>
        <taxon>Bacteria</taxon>
        <taxon>Pseudomonadati</taxon>
        <taxon>Bacteroidota</taxon>
        <taxon>Chitinophagia</taxon>
        <taxon>Chitinophagales</taxon>
        <taxon>Chitinophagaceae</taxon>
        <taxon>Chitinophaga</taxon>
    </lineage>
</organism>
<dbReference type="EMBL" id="RMBX01000005">
    <property type="protein sequence ID" value="RPD41323.1"/>
    <property type="molecule type" value="Genomic_DNA"/>
</dbReference>
<dbReference type="InterPro" id="IPR014284">
    <property type="entry name" value="RNA_pol_sigma-70_dom"/>
</dbReference>
<dbReference type="Pfam" id="PF04542">
    <property type="entry name" value="Sigma70_r2"/>
    <property type="match status" value="1"/>
</dbReference>
<dbReference type="Proteomes" id="UP000279089">
    <property type="component" value="Unassembled WGS sequence"/>
</dbReference>
<dbReference type="AlphaFoldDB" id="A0A3N4N117"/>
<keyword evidence="8" id="KW-1185">Reference proteome</keyword>
<reference evidence="8" key="1">
    <citation type="submission" date="2018-11" db="EMBL/GenBank/DDBJ databases">
        <title>Chitinophaga lutea sp.nov., isolate from arsenic contaminated soil.</title>
        <authorList>
            <person name="Zong Y."/>
        </authorList>
    </citation>
    <scope>NUCLEOTIDE SEQUENCE [LARGE SCALE GENOMIC DNA]</scope>
    <source>
        <strain evidence="8">YLT18</strain>
    </source>
</reference>
<dbReference type="NCBIfam" id="TIGR02937">
    <property type="entry name" value="sigma70-ECF"/>
    <property type="match status" value="1"/>
</dbReference>
<comment type="caution">
    <text evidence="7">The sequence shown here is derived from an EMBL/GenBank/DDBJ whole genome shotgun (WGS) entry which is preliminary data.</text>
</comment>
<feature type="domain" description="RNA polymerase sigma factor 70 region 4 type 2" evidence="6">
    <location>
        <begin position="125"/>
        <end position="175"/>
    </location>
</feature>
<dbReference type="InterPro" id="IPR013324">
    <property type="entry name" value="RNA_pol_sigma_r3/r4-like"/>
</dbReference>
<dbReference type="InterPro" id="IPR013325">
    <property type="entry name" value="RNA_pol_sigma_r2"/>
</dbReference>
<evidence type="ECO:0000259" key="6">
    <source>
        <dbReference type="Pfam" id="PF08281"/>
    </source>
</evidence>
<dbReference type="PANTHER" id="PTHR43133:SF46">
    <property type="entry name" value="RNA POLYMERASE SIGMA-70 FACTOR ECF SUBFAMILY"/>
    <property type="match status" value="1"/>
</dbReference>
<keyword evidence="2" id="KW-0805">Transcription regulation</keyword>
<evidence type="ECO:0000313" key="8">
    <source>
        <dbReference type="Proteomes" id="UP000279089"/>
    </source>
</evidence>
<evidence type="ECO:0000256" key="1">
    <source>
        <dbReference type="ARBA" id="ARBA00010641"/>
    </source>
</evidence>
<evidence type="ECO:0000259" key="5">
    <source>
        <dbReference type="Pfam" id="PF04542"/>
    </source>
</evidence>
<protein>
    <submittedName>
        <fullName evidence="7">RNA polymerase sigma-70 factor</fullName>
    </submittedName>
</protein>
<dbReference type="InterPro" id="IPR014327">
    <property type="entry name" value="RNA_pol_sigma70_bacteroid"/>
</dbReference>
<dbReference type="CDD" id="cd06171">
    <property type="entry name" value="Sigma70_r4"/>
    <property type="match status" value="1"/>
</dbReference>
<dbReference type="Gene3D" id="1.10.1740.10">
    <property type="match status" value="1"/>
</dbReference>
<accession>A0A3N4N117</accession>
<dbReference type="InterPro" id="IPR039425">
    <property type="entry name" value="RNA_pol_sigma-70-like"/>
</dbReference>
<name>A0A3N4N117_9BACT</name>
<dbReference type="PANTHER" id="PTHR43133">
    <property type="entry name" value="RNA POLYMERASE ECF-TYPE SIGMA FACTO"/>
    <property type="match status" value="1"/>
</dbReference>
<dbReference type="Pfam" id="PF08281">
    <property type="entry name" value="Sigma70_r4_2"/>
    <property type="match status" value="1"/>
</dbReference>
<dbReference type="Gene3D" id="1.10.10.10">
    <property type="entry name" value="Winged helix-like DNA-binding domain superfamily/Winged helix DNA-binding domain"/>
    <property type="match status" value="1"/>
</dbReference>
<dbReference type="GO" id="GO:0006352">
    <property type="term" value="P:DNA-templated transcription initiation"/>
    <property type="evidence" value="ECO:0007669"/>
    <property type="project" value="InterPro"/>
</dbReference>
<dbReference type="InterPro" id="IPR013249">
    <property type="entry name" value="RNA_pol_sigma70_r4_t2"/>
</dbReference>
<keyword evidence="3" id="KW-0731">Sigma factor</keyword>
<proteinExistence type="inferred from homology"/>
<dbReference type="NCBIfam" id="TIGR02985">
    <property type="entry name" value="Sig70_bacteroi1"/>
    <property type="match status" value="1"/>
</dbReference>
<comment type="similarity">
    <text evidence="1">Belongs to the sigma-70 factor family. ECF subfamily.</text>
</comment>
<dbReference type="GO" id="GO:0003677">
    <property type="term" value="F:DNA binding"/>
    <property type="evidence" value="ECO:0007669"/>
    <property type="project" value="InterPro"/>
</dbReference>
<sequence>MYSGEELDMCLRQIAAAGCQQSYRRLFHWFYKPLKQFALAIVKSPEQAEEIAADVLVNIWRNRGQLPGIDNIRVYLYVSARNISLNYLKQQHRQATLSLDDVSVSMGPLAMDPEQLFISAELVNRVRSAIDQLPPRCKLIFKLIREDGLKYKEVASILDISVNTIDNQMAIAFKKISQAIHLDMTRRPVPRTEG</sequence>